<organism evidence="3 4">
    <name type="scientific">Roseateles saccharophilus</name>
    <name type="common">Pseudomonas saccharophila</name>
    <dbReference type="NCBI Taxonomy" id="304"/>
    <lineage>
        <taxon>Bacteria</taxon>
        <taxon>Pseudomonadati</taxon>
        <taxon>Pseudomonadota</taxon>
        <taxon>Betaproteobacteria</taxon>
        <taxon>Burkholderiales</taxon>
        <taxon>Sphaerotilaceae</taxon>
        <taxon>Roseateles</taxon>
    </lineage>
</organism>
<dbReference type="Proteomes" id="UP001180453">
    <property type="component" value="Unassembled WGS sequence"/>
</dbReference>
<comment type="caution">
    <text evidence="3">The sequence shown here is derived from an EMBL/GenBank/DDBJ whole genome shotgun (WGS) entry which is preliminary data.</text>
</comment>
<dbReference type="NCBIfam" id="TIGR02595">
    <property type="entry name" value="PEP_CTERM"/>
    <property type="match status" value="1"/>
</dbReference>
<dbReference type="RefSeq" id="WP_310265585.1">
    <property type="nucleotide sequence ID" value="NZ_JAVDXU010000002.1"/>
</dbReference>
<evidence type="ECO:0000313" key="4">
    <source>
        <dbReference type="Proteomes" id="UP001180453"/>
    </source>
</evidence>
<evidence type="ECO:0000313" key="3">
    <source>
        <dbReference type="EMBL" id="MDR7270071.1"/>
    </source>
</evidence>
<gene>
    <name evidence="3" type="ORF">J2X20_002729</name>
</gene>
<dbReference type="InterPro" id="IPR013424">
    <property type="entry name" value="Ice-binding_C"/>
</dbReference>
<keyword evidence="4" id="KW-1185">Reference proteome</keyword>
<name>A0ABU1YQ52_ROSSA</name>
<evidence type="ECO:0000256" key="1">
    <source>
        <dbReference type="SAM" id="SignalP"/>
    </source>
</evidence>
<evidence type="ECO:0000259" key="2">
    <source>
        <dbReference type="Pfam" id="PF07589"/>
    </source>
</evidence>
<feature type="domain" description="Ice-binding protein C-terminal" evidence="2">
    <location>
        <begin position="166"/>
        <end position="189"/>
    </location>
</feature>
<reference evidence="3 4" key="1">
    <citation type="submission" date="2023-07" db="EMBL/GenBank/DDBJ databases">
        <title>Sorghum-associated microbial communities from plants grown in Nebraska, USA.</title>
        <authorList>
            <person name="Schachtman D."/>
        </authorList>
    </citation>
    <scope>NUCLEOTIDE SEQUENCE [LARGE SCALE GENOMIC DNA]</scope>
    <source>
        <strain evidence="3 4">BE314</strain>
    </source>
</reference>
<dbReference type="EMBL" id="JAVDXU010000002">
    <property type="protein sequence ID" value="MDR7270071.1"/>
    <property type="molecule type" value="Genomic_DNA"/>
</dbReference>
<dbReference type="Pfam" id="PF07589">
    <property type="entry name" value="PEP-CTERM"/>
    <property type="match status" value="1"/>
</dbReference>
<accession>A0ABU1YQ52</accession>
<keyword evidence="1" id="KW-0732">Signal</keyword>
<sequence length="191" mass="19686">MKNAARRLLMGASATLLSLAAQANPAVYPTPGTQAPASSFTAGASGNLVAYYTGEAGGFTNLIGVRINGVDGAPGLDNHASAYGQTFVLGKVTAGDSLVFFIDANSGAARYYSDVSLNSDGVNHVWAAPFAGDAQVPAGTNLAFEDLPSGGDFNYRDHSFVYQIQAVPEPGSWALLLAGAAGLSAWRRRAR</sequence>
<feature type="signal peptide" evidence="1">
    <location>
        <begin position="1"/>
        <end position="23"/>
    </location>
</feature>
<proteinExistence type="predicted"/>
<feature type="chain" id="PRO_5047415027" description="Ice-binding protein C-terminal domain-containing protein" evidence="1">
    <location>
        <begin position="24"/>
        <end position="191"/>
    </location>
</feature>
<protein>
    <recommendedName>
        <fullName evidence="2">Ice-binding protein C-terminal domain-containing protein</fullName>
    </recommendedName>
</protein>